<evidence type="ECO:0008006" key="3">
    <source>
        <dbReference type="Google" id="ProtNLM"/>
    </source>
</evidence>
<sequence>MLCCKALKTLGFVIRISKEFNLYSSLKTIYCSLVRSLLDYASVLWDPYTLADSCQLERVQRRFLSCAAFTLKIKHPPHDYSLVMQELGLVSLADKRVNTNVEFLKKLVDGRFDAPSLLVLVNFKVPFRTIRHHVPFLVSTDTTNNAKIILLIA</sequence>
<dbReference type="Proteomes" id="UP000478052">
    <property type="component" value="Unassembled WGS sequence"/>
</dbReference>
<evidence type="ECO:0000313" key="2">
    <source>
        <dbReference type="Proteomes" id="UP000478052"/>
    </source>
</evidence>
<protein>
    <recommendedName>
        <fullName evidence="3">RNA-directed DNA polymerase from mobile element jockey</fullName>
    </recommendedName>
</protein>
<dbReference type="OrthoDB" id="6584579at2759"/>
<accession>A0A6G0Y484</accession>
<dbReference type="AlphaFoldDB" id="A0A6G0Y484"/>
<comment type="caution">
    <text evidence="1">The sequence shown here is derived from an EMBL/GenBank/DDBJ whole genome shotgun (WGS) entry which is preliminary data.</text>
</comment>
<name>A0A6G0Y484_APHCR</name>
<evidence type="ECO:0000313" key="1">
    <source>
        <dbReference type="EMBL" id="KAF0748980.1"/>
    </source>
</evidence>
<keyword evidence="2" id="KW-1185">Reference proteome</keyword>
<organism evidence="1 2">
    <name type="scientific">Aphis craccivora</name>
    <name type="common">Cowpea aphid</name>
    <dbReference type="NCBI Taxonomy" id="307492"/>
    <lineage>
        <taxon>Eukaryota</taxon>
        <taxon>Metazoa</taxon>
        <taxon>Ecdysozoa</taxon>
        <taxon>Arthropoda</taxon>
        <taxon>Hexapoda</taxon>
        <taxon>Insecta</taxon>
        <taxon>Pterygota</taxon>
        <taxon>Neoptera</taxon>
        <taxon>Paraneoptera</taxon>
        <taxon>Hemiptera</taxon>
        <taxon>Sternorrhyncha</taxon>
        <taxon>Aphidomorpha</taxon>
        <taxon>Aphidoidea</taxon>
        <taxon>Aphididae</taxon>
        <taxon>Aphidini</taxon>
        <taxon>Aphis</taxon>
        <taxon>Aphis</taxon>
    </lineage>
</organism>
<gene>
    <name evidence="1" type="ORF">FWK35_00023537</name>
</gene>
<reference evidence="1 2" key="1">
    <citation type="submission" date="2019-08" db="EMBL/GenBank/DDBJ databases">
        <title>Whole genome of Aphis craccivora.</title>
        <authorList>
            <person name="Voronova N.V."/>
            <person name="Shulinski R.S."/>
            <person name="Bandarenka Y.V."/>
            <person name="Zhorov D.G."/>
            <person name="Warner D."/>
        </authorList>
    </citation>
    <scope>NUCLEOTIDE SEQUENCE [LARGE SCALE GENOMIC DNA]</scope>
    <source>
        <strain evidence="1">180601</strain>
        <tissue evidence="1">Whole Body</tissue>
    </source>
</reference>
<proteinExistence type="predicted"/>
<dbReference type="EMBL" id="VUJU01006273">
    <property type="protein sequence ID" value="KAF0748980.1"/>
    <property type="molecule type" value="Genomic_DNA"/>
</dbReference>